<evidence type="ECO:0000256" key="10">
    <source>
        <dbReference type="SAM" id="MobiDB-lite"/>
    </source>
</evidence>
<proteinExistence type="evidence at protein level"/>
<evidence type="ECO:0007829" key="16">
    <source>
        <dbReference type="PeptideAtlas" id="F4IIG9"/>
    </source>
</evidence>
<organism evidence="13 14">
    <name type="scientific">Arabidopsis thaliana</name>
    <name type="common">Mouse-ear cress</name>
    <dbReference type="NCBI Taxonomy" id="3702"/>
    <lineage>
        <taxon>Eukaryota</taxon>
        <taxon>Viridiplantae</taxon>
        <taxon>Streptophyta</taxon>
        <taxon>Embryophyta</taxon>
        <taxon>Tracheophyta</taxon>
        <taxon>Spermatophyta</taxon>
        <taxon>Magnoliopsida</taxon>
        <taxon>eudicotyledons</taxon>
        <taxon>Gunneridae</taxon>
        <taxon>Pentapetalae</taxon>
        <taxon>rosids</taxon>
        <taxon>malvids</taxon>
        <taxon>Brassicales</taxon>
        <taxon>Brassicaceae</taxon>
        <taxon>Camelineae</taxon>
        <taxon>Arabidopsis</taxon>
    </lineage>
</organism>
<dbReference type="TAIR" id="AT2G15530">
    <property type="gene designation" value="MBR1"/>
</dbReference>
<dbReference type="Pfam" id="PF13639">
    <property type="entry name" value="zf-RING_2"/>
    <property type="match status" value="1"/>
</dbReference>
<dbReference type="GO" id="GO:0061630">
    <property type="term" value="F:ubiquitin protein ligase activity"/>
    <property type="evidence" value="ECO:0007669"/>
    <property type="project" value="UniProtKB-EC"/>
</dbReference>
<evidence type="ECO:0000256" key="4">
    <source>
        <dbReference type="ARBA" id="ARBA00022679"/>
    </source>
</evidence>
<dbReference type="AlphaFoldDB" id="F4IIG9"/>
<dbReference type="InterPro" id="IPR045191">
    <property type="entry name" value="MBR1/2-like"/>
</dbReference>
<sequence>MNPMQGPRSIGGSSTEVNQVDGESIYCTETSLNTMLNPADTGFPNNSTPSGRPTYASSSSHAAQDHTWWRFGESSSIPGPSDQVNSIGIKTSHQLPQDGTHHFVGYGSEGRQTGLNGMMVDGGVHAGSHIRNVPSFLRGSSSNPMPQHVDMSMDMDSDNCNAQTSGVVIRHNSYGSSLGSSVQAAGESSSGPASPFGGWGSSCKRKALEGSPSHYFSGETPNRIVQTENSASHASLSQYGASSSLSLATPSQSSPNVTNHFGRTEQMFGSGGGRAVAASAFHSTRNTDTLSRAGRRLNPRQPQESVAFSVSHGGTSVRPTGSLQQNLPLNSPFVDPPDVRSSSITSGSNTGENQTNIVHLPALTRNIHQYAWDASFSSRASNPSGIGMPAERLGPQWETPRSNQEQPLFAPATDMRQPVHDLWNFARGSPGSSVDSLFVPRAGPSSAIHTPQPNPTWIPPQNAPPHNPSRTSELSPWSLFPSIESPSASHGGPLPLLPAGPSVSSNEVTMPSSSNSRSHRSRHRRSGLLLERQNELLHLRHIGRSLAADGNGRNQIISEIRQVLHAMRRGENLRVEDYMVFDPLIYQGMTDMHDRHREMRLDVDNMSYEELLALGERIGDVSTGLSEEVILKAMKQHKHTSSSPSSVELHQNIEPCCICQEEYVEGDNLGTLKCGHEFHKDCIKQWVMIKNLCPIFRFNKERRLCLFIMRMIKMIVPKPLGTSDKIGTIQRRLAWLLRKDDTYKSEKCYKKFSIQNFQIDFSELIVLLNNINFGSHSMNL</sequence>
<evidence type="ECO:0000256" key="8">
    <source>
        <dbReference type="ARBA" id="ARBA00022833"/>
    </source>
</evidence>
<feature type="region of interest" description="Disordered" evidence="10">
    <location>
        <begin position="381"/>
        <end position="403"/>
    </location>
</feature>
<dbReference type="SUPFAM" id="SSF57850">
    <property type="entry name" value="RING/U-box"/>
    <property type="match status" value="1"/>
</dbReference>
<dbReference type="GO" id="GO:0043161">
    <property type="term" value="P:proteasome-mediated ubiquitin-dependent protein catabolic process"/>
    <property type="evidence" value="ECO:0007669"/>
    <property type="project" value="UniProtKB-ARBA"/>
</dbReference>
<evidence type="ECO:0000256" key="2">
    <source>
        <dbReference type="ARBA" id="ARBA00004906"/>
    </source>
</evidence>
<dbReference type="InterPro" id="IPR001841">
    <property type="entry name" value="Znf_RING"/>
</dbReference>
<evidence type="ECO:0000256" key="9">
    <source>
        <dbReference type="PROSITE-ProRule" id="PRU00175"/>
    </source>
</evidence>
<feature type="compositionally biased region" description="Pro residues" evidence="10">
    <location>
        <begin position="452"/>
        <end position="467"/>
    </location>
</feature>
<feature type="region of interest" description="Disordered" evidence="10">
    <location>
        <begin position="176"/>
        <end position="197"/>
    </location>
</feature>
<dbReference type="SMR" id="F4IIG9"/>
<dbReference type="PROSITE" id="PS50089">
    <property type="entry name" value="ZF_RING_2"/>
    <property type="match status" value="1"/>
</dbReference>
<keyword evidence="7" id="KW-0833">Ubl conjugation pathway</keyword>
<evidence type="ECO:0007829" key="17">
    <source>
        <dbReference type="ProteomicsDB" id="F4IIG9"/>
    </source>
</evidence>
<dbReference type="Proteomes" id="UP000006548">
    <property type="component" value="Chromosome 2"/>
</dbReference>
<evidence type="ECO:0000313" key="14">
    <source>
        <dbReference type="Proteomes" id="UP000006548"/>
    </source>
</evidence>
<evidence type="ECO:0000256" key="5">
    <source>
        <dbReference type="ARBA" id="ARBA00022723"/>
    </source>
</evidence>
<feature type="compositionally biased region" description="Low complexity" evidence="10">
    <location>
        <begin position="245"/>
        <end position="255"/>
    </location>
</feature>
<dbReference type="PANTHER" id="PTHR22937:SF224">
    <property type="entry name" value="E3 UBIQUITIN-PROTEIN LIGASE MBR1-RELATED"/>
    <property type="match status" value="1"/>
</dbReference>
<keyword evidence="4" id="KW-0808">Transferase</keyword>
<dbReference type="PANTHER" id="PTHR22937">
    <property type="entry name" value="E3 UBIQUITIN-PROTEIN LIGASE RNF165"/>
    <property type="match status" value="1"/>
</dbReference>
<gene>
    <name evidence="13 15" type="primary">MBR1</name>
    <name evidence="12 13" type="ordered locus">At2g15530</name>
</gene>
<dbReference type="Gene3D" id="3.30.40.10">
    <property type="entry name" value="Zinc/RING finger domain, C3HC4 (zinc finger)"/>
    <property type="match status" value="1"/>
</dbReference>
<evidence type="ECO:0000256" key="6">
    <source>
        <dbReference type="ARBA" id="ARBA00022771"/>
    </source>
</evidence>
<feature type="compositionally biased region" description="Polar residues" evidence="10">
    <location>
        <begin position="340"/>
        <end position="354"/>
    </location>
</feature>
<feature type="region of interest" description="Disordered" evidence="10">
    <location>
        <begin position="436"/>
        <end position="525"/>
    </location>
</feature>
<feature type="compositionally biased region" description="Polar residues" evidence="10">
    <location>
        <begin position="281"/>
        <end position="290"/>
    </location>
</feature>
<dbReference type="GO" id="GO:0010228">
    <property type="term" value="P:vegetative to reproductive phase transition of meristem"/>
    <property type="evidence" value="ECO:0007669"/>
    <property type="project" value="UniProtKB-ARBA"/>
</dbReference>
<feature type="region of interest" description="Disordered" evidence="10">
    <location>
        <begin position="245"/>
        <end position="354"/>
    </location>
</feature>
<evidence type="ECO:0000259" key="11">
    <source>
        <dbReference type="PROSITE" id="PS50089"/>
    </source>
</evidence>
<evidence type="ECO:0000256" key="3">
    <source>
        <dbReference type="ARBA" id="ARBA00012483"/>
    </source>
</evidence>
<feature type="compositionally biased region" description="Polar residues" evidence="10">
    <location>
        <begin position="300"/>
        <end position="329"/>
    </location>
</feature>
<comment type="pathway">
    <text evidence="2">Protein modification; protein ubiquitination.</text>
</comment>
<keyword evidence="16 17" id="KW-1267">Proteomics identification</keyword>
<feature type="region of interest" description="Disordered" evidence="10">
    <location>
        <begin position="37"/>
        <end position="61"/>
    </location>
</feature>
<reference evidence="14" key="2">
    <citation type="journal article" date="2017" name="Plant J.">
        <title>Araport11: a complete reannotation of the Arabidopsis thaliana reference genome.</title>
        <authorList>
            <person name="Cheng C.Y."/>
            <person name="Krishnakumar V."/>
            <person name="Chan A.P."/>
            <person name="Thibaud-Nissen F."/>
            <person name="Schobel S."/>
            <person name="Town C.D."/>
        </authorList>
    </citation>
    <scope>GENOME REANNOTATION</scope>
    <source>
        <strain evidence="14">cv. Columbia</strain>
    </source>
</reference>
<protein>
    <recommendedName>
        <fullName evidence="3">RING-type E3 ubiquitin transferase</fullName>
        <ecNumber evidence="3">2.3.2.27</ecNumber>
    </recommendedName>
</protein>
<dbReference type="EC" id="2.3.2.27" evidence="3"/>
<evidence type="ECO:0000256" key="7">
    <source>
        <dbReference type="ARBA" id="ARBA00022786"/>
    </source>
</evidence>
<accession>F4IIG9</accession>
<evidence type="ECO:0000256" key="1">
    <source>
        <dbReference type="ARBA" id="ARBA00000900"/>
    </source>
</evidence>
<comment type="catalytic activity">
    <reaction evidence="1">
        <text>S-ubiquitinyl-[E2 ubiquitin-conjugating enzyme]-L-cysteine + [acceptor protein]-L-lysine = [E2 ubiquitin-conjugating enzyme]-L-cysteine + N(6)-ubiquitinyl-[acceptor protein]-L-lysine.</text>
        <dbReference type="EC" id="2.3.2.27"/>
    </reaction>
</comment>
<dbReference type="GeneID" id="816045"/>
<feature type="compositionally biased region" description="Low complexity" evidence="10">
    <location>
        <begin position="485"/>
        <end position="505"/>
    </location>
</feature>
<dbReference type="GO" id="GO:0008270">
    <property type="term" value="F:zinc ion binding"/>
    <property type="evidence" value="ECO:0007669"/>
    <property type="project" value="UniProtKB-KW"/>
</dbReference>
<keyword evidence="6 9" id="KW-0863">Zinc-finger</keyword>
<dbReference type="EMBL" id="CP002685">
    <property type="protein sequence ID" value="AEC06414.1"/>
    <property type="molecule type" value="Genomic_DNA"/>
</dbReference>
<dbReference type="RefSeq" id="NP_001189530.1">
    <property type="nucleotide sequence ID" value="NM_001202601.1"/>
</dbReference>
<feature type="region of interest" description="Disordered" evidence="10">
    <location>
        <begin position="1"/>
        <end position="20"/>
    </location>
</feature>
<evidence type="ECO:0000313" key="15">
    <source>
        <dbReference type="TAIR" id="AT2G15530"/>
    </source>
</evidence>
<evidence type="ECO:0000313" key="13">
    <source>
        <dbReference type="EMBL" id="AEC06414.1"/>
    </source>
</evidence>
<dbReference type="ProteomicsDB" id="205719"/>
<feature type="compositionally biased region" description="Low complexity" evidence="10">
    <location>
        <begin position="184"/>
        <end position="196"/>
    </location>
</feature>
<keyword evidence="5" id="KW-0479">Metal-binding</keyword>
<evidence type="ECO:0000313" key="12">
    <source>
        <dbReference type="Araport" id="AT2G15530"/>
    </source>
</evidence>
<dbReference type="InterPro" id="IPR013083">
    <property type="entry name" value="Znf_RING/FYVE/PHD"/>
</dbReference>
<dbReference type="SMART" id="SM00184">
    <property type="entry name" value="RING"/>
    <property type="match status" value="1"/>
</dbReference>
<dbReference type="ExpressionAtlas" id="F4IIG9">
    <property type="expression patterns" value="baseline and differential"/>
</dbReference>
<reference evidence="13 14" key="1">
    <citation type="journal article" date="1999" name="Nature">
        <title>Sequence and analysis of chromosome 2 of the plant Arabidopsis thaliana.</title>
        <authorList>
            <person name="Lin X."/>
            <person name="Kaul S."/>
            <person name="Rounsley S."/>
            <person name="Shea T.P."/>
            <person name="Benito M.I."/>
            <person name="Town C.D."/>
            <person name="Fujii C.Y."/>
            <person name="Mason T."/>
            <person name="Bowman C.L."/>
            <person name="Barnstead M."/>
            <person name="Feldblyum T.V."/>
            <person name="Buell C.R."/>
            <person name="Ketchum K.A."/>
            <person name="Lee J."/>
            <person name="Ronning C.M."/>
            <person name="Koo H.L."/>
            <person name="Moffat K.S."/>
            <person name="Cronin L.A."/>
            <person name="Shen M."/>
            <person name="Pai G."/>
            <person name="Van Aken S."/>
            <person name="Umayam L."/>
            <person name="Tallon L.J."/>
            <person name="Gill J.E."/>
            <person name="Adams M.D."/>
            <person name="Carrera A.J."/>
            <person name="Creasy T.H."/>
            <person name="Goodman H.M."/>
            <person name="Somerville C.R."/>
            <person name="Copenhaver G.P."/>
            <person name="Preuss D."/>
            <person name="Nierman W.C."/>
            <person name="White O."/>
            <person name="Eisen J.A."/>
            <person name="Salzberg S.L."/>
            <person name="Fraser C.M."/>
            <person name="Venter J.C."/>
        </authorList>
    </citation>
    <scope>NUCLEOTIDE SEQUENCE [LARGE SCALE GENOMIC DNA]</scope>
    <source>
        <strain evidence="14">cv. Columbia</strain>
    </source>
</reference>
<keyword evidence="14" id="KW-1185">Reference proteome</keyword>
<feature type="compositionally biased region" description="Polar residues" evidence="10">
    <location>
        <begin position="43"/>
        <end position="61"/>
    </location>
</feature>
<keyword evidence="8" id="KW-0862">Zinc</keyword>
<dbReference type="Araport" id="AT2G15530"/>
<name>F4IIG9_ARATH</name>
<dbReference type="FunFam" id="3.30.40.10:FF:000309">
    <property type="entry name" value="E3 ubiquitin-protein ligase MBR2"/>
    <property type="match status" value="1"/>
</dbReference>
<feature type="domain" description="RING-type" evidence="11">
    <location>
        <begin position="656"/>
        <end position="697"/>
    </location>
</feature>